<comment type="caution">
    <text evidence="1">The sequence shown here is derived from an EMBL/GenBank/DDBJ whole genome shotgun (WGS) entry which is preliminary data.</text>
</comment>
<keyword evidence="2" id="KW-1185">Reference proteome</keyword>
<evidence type="ECO:0000313" key="1">
    <source>
        <dbReference type="EMBL" id="TDR76608.1"/>
    </source>
</evidence>
<dbReference type="EMBL" id="SNZP01000010">
    <property type="protein sequence ID" value="TDR76608.1"/>
    <property type="molecule type" value="Genomic_DNA"/>
</dbReference>
<protein>
    <submittedName>
        <fullName evidence="1">Uncharacterized protein</fullName>
    </submittedName>
</protein>
<dbReference type="AlphaFoldDB" id="A0A4R7B0X9"/>
<gene>
    <name evidence="1" type="ORF">DFP86_11034</name>
</gene>
<accession>A0A4R7B0X9</accession>
<name>A0A4R7B0X9_9NEIS</name>
<dbReference type="OrthoDB" id="6870503at2"/>
<organism evidence="1 2">
    <name type="scientific">Paludibacterium purpuratum</name>
    <dbReference type="NCBI Taxonomy" id="1144873"/>
    <lineage>
        <taxon>Bacteria</taxon>
        <taxon>Pseudomonadati</taxon>
        <taxon>Pseudomonadota</taxon>
        <taxon>Betaproteobacteria</taxon>
        <taxon>Neisseriales</taxon>
        <taxon>Chromobacteriaceae</taxon>
        <taxon>Paludibacterium</taxon>
    </lineage>
</organism>
<sequence>MENFTTLLSTSVLVFTVSLLSGCATEINPSQLTTPRPLTCIEVPKGVEAHWEDGLFKDKWTIKLADGPYISELEDENGVYYRAPVGGLYFMQDELANKPSTPFMHKNHDGGIFIPKSPGKKPLIYQYFSTTEPTFTPAPSGASCSNAYFPPDSKSTGVNTVAFATAGALGGATGGLASRSVSNSNSISYGQAAGYGAVGGAIGGAIVSQIINSSIGHIFMLPDNKDKNFNKYISEITNHINTLPITQTK</sequence>
<dbReference type="Proteomes" id="UP000295611">
    <property type="component" value="Unassembled WGS sequence"/>
</dbReference>
<proteinExistence type="predicted"/>
<reference evidence="1 2" key="1">
    <citation type="submission" date="2019-03" db="EMBL/GenBank/DDBJ databases">
        <title>Genomic Encyclopedia of Type Strains, Phase III (KMG-III): the genomes of soil and plant-associated and newly described type strains.</title>
        <authorList>
            <person name="Whitman W."/>
        </authorList>
    </citation>
    <scope>NUCLEOTIDE SEQUENCE [LARGE SCALE GENOMIC DNA]</scope>
    <source>
        <strain evidence="1 2">CECT 8976</strain>
    </source>
</reference>
<dbReference type="RefSeq" id="WP_133681792.1">
    <property type="nucleotide sequence ID" value="NZ_SNZP01000010.1"/>
</dbReference>
<evidence type="ECO:0000313" key="2">
    <source>
        <dbReference type="Proteomes" id="UP000295611"/>
    </source>
</evidence>